<gene>
    <name evidence="1" type="ORF">J0A68_05745</name>
</gene>
<proteinExistence type="predicted"/>
<evidence type="ECO:0008006" key="3">
    <source>
        <dbReference type="Google" id="ProtNLM"/>
    </source>
</evidence>
<comment type="caution">
    <text evidence="1">The sequence shown here is derived from an EMBL/GenBank/DDBJ whole genome shotgun (WGS) entry which is preliminary data.</text>
</comment>
<sequence length="111" mass="12990">MKKSVFSDMQRVLSIGQVLIRVPDERWEHIGLGHPEMLKLRAEVMETLSFPDFVYEGNSQEKIAVKDYLSNLGTFIVVVYRETSQDDGFLITSFLVSKLDRLKKKRLLWKR</sequence>
<protein>
    <recommendedName>
        <fullName evidence="3">Phage-Barnase-EndoU-ColicinE5/D-RelE like nuclease 3 domain-containing protein</fullName>
    </recommendedName>
</protein>
<dbReference type="RefSeq" id="WP_206577241.1">
    <property type="nucleotide sequence ID" value="NZ_JAFKCT010000002.1"/>
</dbReference>
<accession>A0ABS3C016</accession>
<name>A0ABS3C016_9BACT</name>
<evidence type="ECO:0000313" key="2">
    <source>
        <dbReference type="Proteomes" id="UP000664317"/>
    </source>
</evidence>
<organism evidence="1 2">
    <name type="scientific">Algoriphagus oliviformis</name>
    <dbReference type="NCBI Taxonomy" id="2811231"/>
    <lineage>
        <taxon>Bacteria</taxon>
        <taxon>Pseudomonadati</taxon>
        <taxon>Bacteroidota</taxon>
        <taxon>Cytophagia</taxon>
        <taxon>Cytophagales</taxon>
        <taxon>Cyclobacteriaceae</taxon>
        <taxon>Algoriphagus</taxon>
    </lineage>
</organism>
<dbReference type="Proteomes" id="UP000664317">
    <property type="component" value="Unassembled WGS sequence"/>
</dbReference>
<dbReference type="EMBL" id="JAFKCT010000002">
    <property type="protein sequence ID" value="MBN7810448.1"/>
    <property type="molecule type" value="Genomic_DNA"/>
</dbReference>
<reference evidence="1 2" key="1">
    <citation type="submission" date="2021-03" db="EMBL/GenBank/DDBJ databases">
        <title>novel species isolated from a fishpond in China.</title>
        <authorList>
            <person name="Lu H."/>
            <person name="Cai Z."/>
        </authorList>
    </citation>
    <scope>NUCLEOTIDE SEQUENCE [LARGE SCALE GENOMIC DNA]</scope>
    <source>
        <strain evidence="1 2">H41</strain>
    </source>
</reference>
<evidence type="ECO:0000313" key="1">
    <source>
        <dbReference type="EMBL" id="MBN7810448.1"/>
    </source>
</evidence>
<keyword evidence="2" id="KW-1185">Reference proteome</keyword>